<evidence type="ECO:0000313" key="1">
    <source>
        <dbReference type="EMBL" id="KOC64019.1"/>
    </source>
</evidence>
<evidence type="ECO:0000313" key="2">
    <source>
        <dbReference type="Proteomes" id="UP000053825"/>
    </source>
</evidence>
<accession>A0A0L7QZG6</accession>
<keyword evidence="2" id="KW-1185">Reference proteome</keyword>
<proteinExistence type="predicted"/>
<protein>
    <submittedName>
        <fullName evidence="1">Uncharacterized protein</fullName>
    </submittedName>
</protein>
<dbReference type="AlphaFoldDB" id="A0A0L7QZG6"/>
<reference evidence="1 2" key="1">
    <citation type="submission" date="2015-07" db="EMBL/GenBank/DDBJ databases">
        <title>The genome of Habropoda laboriosa.</title>
        <authorList>
            <person name="Pan H."/>
            <person name="Kapheim K."/>
        </authorList>
    </citation>
    <scope>NUCLEOTIDE SEQUENCE [LARGE SCALE GENOMIC DNA]</scope>
    <source>
        <strain evidence="1">0110345459</strain>
    </source>
</reference>
<sequence>MENKHSRLAVPIKDGVLAAISAIAKGLRCRRSIDLQATSCSLLQNLCGCR</sequence>
<gene>
    <name evidence="1" type="ORF">WH47_02340</name>
</gene>
<organism evidence="1 2">
    <name type="scientific">Habropoda laboriosa</name>
    <dbReference type="NCBI Taxonomy" id="597456"/>
    <lineage>
        <taxon>Eukaryota</taxon>
        <taxon>Metazoa</taxon>
        <taxon>Ecdysozoa</taxon>
        <taxon>Arthropoda</taxon>
        <taxon>Hexapoda</taxon>
        <taxon>Insecta</taxon>
        <taxon>Pterygota</taxon>
        <taxon>Neoptera</taxon>
        <taxon>Endopterygota</taxon>
        <taxon>Hymenoptera</taxon>
        <taxon>Apocrita</taxon>
        <taxon>Aculeata</taxon>
        <taxon>Apoidea</taxon>
        <taxon>Anthophila</taxon>
        <taxon>Apidae</taxon>
        <taxon>Habropoda</taxon>
    </lineage>
</organism>
<name>A0A0L7QZG6_9HYME</name>
<dbReference type="Proteomes" id="UP000053825">
    <property type="component" value="Unassembled WGS sequence"/>
</dbReference>
<dbReference type="EMBL" id="KQ414680">
    <property type="protein sequence ID" value="KOC64019.1"/>
    <property type="molecule type" value="Genomic_DNA"/>
</dbReference>